<gene>
    <name evidence="4" type="ORF">X975_11663</name>
</gene>
<dbReference type="GO" id="GO:0005739">
    <property type="term" value="C:mitochondrion"/>
    <property type="evidence" value="ECO:0007669"/>
    <property type="project" value="TreeGrafter"/>
</dbReference>
<protein>
    <recommendedName>
        <fullName evidence="2">Mitochondrial fission process protein 1</fullName>
    </recommendedName>
    <alternativeName>
        <fullName evidence="3">Mitochondrial 18 kDa protein</fullName>
    </alternativeName>
</protein>
<name>A0A087UPF9_STEMI</name>
<dbReference type="InterPro" id="IPR019560">
    <property type="entry name" value="Mitochondrial_18_kDa_protein"/>
</dbReference>
<dbReference type="GO" id="GO:0000266">
    <property type="term" value="P:mitochondrial fission"/>
    <property type="evidence" value="ECO:0007669"/>
    <property type="project" value="TreeGrafter"/>
</dbReference>
<reference evidence="4 5" key="1">
    <citation type="submission" date="2013-11" db="EMBL/GenBank/DDBJ databases">
        <title>Genome sequencing of Stegodyphus mimosarum.</title>
        <authorList>
            <person name="Bechsgaard J."/>
        </authorList>
    </citation>
    <scope>NUCLEOTIDE SEQUENCE [LARGE SCALE GENOMIC DNA]</scope>
</reference>
<evidence type="ECO:0000256" key="2">
    <source>
        <dbReference type="ARBA" id="ARBA00017835"/>
    </source>
</evidence>
<keyword evidence="5" id="KW-1185">Reference proteome</keyword>
<evidence type="ECO:0000256" key="3">
    <source>
        <dbReference type="ARBA" id="ARBA00029631"/>
    </source>
</evidence>
<dbReference type="EMBL" id="KK120873">
    <property type="protein sequence ID" value="KFM79248.1"/>
    <property type="molecule type" value="Genomic_DNA"/>
</dbReference>
<dbReference type="PANTHER" id="PTHR11001">
    <property type="entry name" value="MITOCHONDRIAL FISSION PROCESS PROTEIN 1"/>
    <property type="match status" value="1"/>
</dbReference>
<dbReference type="PANTHER" id="PTHR11001:SF2">
    <property type="entry name" value="MITOCHONDRIAL FISSION PROCESS PROTEIN 1"/>
    <property type="match status" value="1"/>
</dbReference>
<feature type="non-terminal residue" evidence="4">
    <location>
        <position position="134"/>
    </location>
</feature>
<comment type="similarity">
    <text evidence="1">Belongs to the MTFP1 family.</text>
</comment>
<organism evidence="4 5">
    <name type="scientific">Stegodyphus mimosarum</name>
    <name type="common">African social velvet spider</name>
    <dbReference type="NCBI Taxonomy" id="407821"/>
    <lineage>
        <taxon>Eukaryota</taxon>
        <taxon>Metazoa</taxon>
        <taxon>Ecdysozoa</taxon>
        <taxon>Arthropoda</taxon>
        <taxon>Chelicerata</taxon>
        <taxon>Arachnida</taxon>
        <taxon>Araneae</taxon>
        <taxon>Araneomorphae</taxon>
        <taxon>Entelegynae</taxon>
        <taxon>Eresoidea</taxon>
        <taxon>Eresidae</taxon>
        <taxon>Stegodyphus</taxon>
    </lineage>
</organism>
<evidence type="ECO:0000313" key="5">
    <source>
        <dbReference type="Proteomes" id="UP000054359"/>
    </source>
</evidence>
<dbReference type="Pfam" id="PF10558">
    <property type="entry name" value="MTP18"/>
    <property type="match status" value="1"/>
</dbReference>
<evidence type="ECO:0000256" key="1">
    <source>
        <dbReference type="ARBA" id="ARBA00009224"/>
    </source>
</evidence>
<dbReference type="Proteomes" id="UP000054359">
    <property type="component" value="Unassembled WGS sequence"/>
</dbReference>
<proteinExistence type="inferred from homology"/>
<accession>A0A087UPF9</accession>
<dbReference type="AlphaFoldDB" id="A0A087UPF9"/>
<evidence type="ECO:0000313" key="4">
    <source>
        <dbReference type="EMBL" id="KFM79248.1"/>
    </source>
</evidence>
<dbReference type="OrthoDB" id="424969at2759"/>
<sequence>MDVGKDAAVAKTKETEGKVLDIYRDTPVRLLGYANEVGESFRAIVHVNVVRASYVVAFGYVLADTADKVKKTDKLLEQVDSSRNRKLITSAVDTLIWQTLASVAIPGFTINRICAASLYLLKKHSKLPSTTRKW</sequence>